<dbReference type="Gene3D" id="2.30.30.40">
    <property type="entry name" value="SH3 Domains"/>
    <property type="match status" value="3"/>
</dbReference>
<evidence type="ECO:0000313" key="10">
    <source>
        <dbReference type="Proteomes" id="UP001239994"/>
    </source>
</evidence>
<dbReference type="GO" id="GO:0016477">
    <property type="term" value="P:cell migration"/>
    <property type="evidence" value="ECO:0007669"/>
    <property type="project" value="TreeGrafter"/>
</dbReference>
<keyword evidence="10" id="KW-1185">Reference proteome</keyword>
<feature type="domain" description="SH3" evidence="8">
    <location>
        <begin position="1"/>
        <end position="58"/>
    </location>
</feature>
<keyword evidence="6" id="KW-0175">Coiled coil</keyword>
<feature type="region of interest" description="Disordered" evidence="7">
    <location>
        <begin position="269"/>
        <end position="324"/>
    </location>
</feature>
<feature type="region of interest" description="Disordered" evidence="7">
    <location>
        <begin position="352"/>
        <end position="381"/>
    </location>
</feature>
<keyword evidence="1 5" id="KW-0728">SH3 domain</keyword>
<dbReference type="InterPro" id="IPR035771">
    <property type="entry name" value="CIN85_SH3_2"/>
</dbReference>
<dbReference type="EMBL" id="JAROKS010000001">
    <property type="protein sequence ID" value="KAK1806508.1"/>
    <property type="molecule type" value="Genomic_DNA"/>
</dbReference>
<feature type="domain" description="SH3" evidence="8">
    <location>
        <begin position="382"/>
        <end position="443"/>
    </location>
</feature>
<dbReference type="Pfam" id="PF14604">
    <property type="entry name" value="SH3_9"/>
    <property type="match status" value="2"/>
</dbReference>
<protein>
    <recommendedName>
        <fullName evidence="4">Osteoclast-stimulating factor 1</fullName>
    </recommendedName>
</protein>
<dbReference type="InterPro" id="IPR001452">
    <property type="entry name" value="SH3_domain"/>
</dbReference>
<evidence type="ECO:0000313" key="9">
    <source>
        <dbReference type="EMBL" id="KAK1806508.1"/>
    </source>
</evidence>
<name>A0AAD9E6R9_9TELE</name>
<dbReference type="InterPro" id="IPR035770">
    <property type="entry name" value="CIN85_SH3_1"/>
</dbReference>
<dbReference type="PROSITE" id="PS50002">
    <property type="entry name" value="SH3"/>
    <property type="match status" value="3"/>
</dbReference>
<sequence length="809" mass="89522">MVEAVVEFDYQAQHDDELTIAVGDIISNIRKDEGGWWEGEVAGRRGLFPDNFVRKEVKGSVSEDGRGVFAAERPEGRMVQRREITSTAPSQQRASQACSASLLGLTKIGTAQNVRGYATFNGARLVAHQQKPPLKASCKLLMDSYAEKEGRLLLPLLAVRRYFSQFSVSLQEIKKEVRKDVSLASQTTGLKSDMSNGSASPASESSLRPAKKGEAIRKRRCKAAFSYMPQNDDELELKIGDVIEVLCEVEEGWWEGYLNGRTGMFPSNFTKGLTADDEDPATPPEDTRSTRTSVKDSTGSESDGGDSSSVRSDGGSMASSTEIQPKKVRGFGFGDIFKDQPIKLRPRSMDMENELEKQQTAKKAAPAVAQETMKTEPDSKSKGKEFCKVLFQYDAQNEDELSIKEGDIVTIISKECADAGWWLGELNGKQGVFPDNFVKLFIPETEKERPKKPPPPAAPATKHITDKKPEVRKVPPERPESLPQRTEEKGEEIKLAEIQKPALPAVPPKKPLPPKNNNSLSRPSSLPPKRPERPERPAMPNIQSVAPSLTPTYPLTLTLLQENTFICSLWVFHLFTSTFTWWHRGEVPVIVSHVFLCVLSHVRACVSLLGGEDVDDFDSIISSTEKLNHPTASRPRVMDRRPRSQIFASSSLSSPDLLESSSLEEEKREREKGKEEQDSFTPKSLDSSRKVSKAVPVITTPDKSSLPPKPLTHSVSSGPGGASLLPAQAGSATLRPHSPSMEGRGKGEQGSPTLDELRAQLRDLRATVELMKSQHKQEMKQLVRELDEEKKIRLSLQMDVEHIKKLLSK</sequence>
<dbReference type="AlphaFoldDB" id="A0AAD9E6R9"/>
<feature type="domain" description="SH3" evidence="8">
    <location>
        <begin position="216"/>
        <end position="275"/>
    </location>
</feature>
<feature type="region of interest" description="Disordered" evidence="7">
    <location>
        <begin position="188"/>
        <end position="215"/>
    </location>
</feature>
<dbReference type="InterPro" id="IPR035772">
    <property type="entry name" value="CIN85_SH3_3"/>
</dbReference>
<feature type="coiled-coil region" evidence="6">
    <location>
        <begin position="754"/>
        <end position="792"/>
    </location>
</feature>
<dbReference type="SMART" id="SM00326">
    <property type="entry name" value="SH3"/>
    <property type="match status" value="3"/>
</dbReference>
<evidence type="ECO:0000256" key="3">
    <source>
        <dbReference type="ARBA" id="ARBA00037432"/>
    </source>
</evidence>
<dbReference type="PRINTS" id="PR00499">
    <property type="entry name" value="P67PHOX"/>
</dbReference>
<comment type="caution">
    <text evidence="9">The sequence shown here is derived from an EMBL/GenBank/DDBJ whole genome shotgun (WGS) entry which is preliminary data.</text>
</comment>
<evidence type="ECO:0000256" key="4">
    <source>
        <dbReference type="ARBA" id="ARBA00040640"/>
    </source>
</evidence>
<evidence type="ECO:0000256" key="7">
    <source>
        <dbReference type="SAM" id="MobiDB-lite"/>
    </source>
</evidence>
<feature type="compositionally biased region" description="Low complexity" evidence="7">
    <location>
        <begin position="195"/>
        <end position="206"/>
    </location>
</feature>
<evidence type="ECO:0000256" key="2">
    <source>
        <dbReference type="ARBA" id="ARBA00023043"/>
    </source>
</evidence>
<feature type="compositionally biased region" description="Pro residues" evidence="7">
    <location>
        <begin position="504"/>
        <end position="514"/>
    </location>
</feature>
<feature type="compositionally biased region" description="Basic and acidic residues" evidence="7">
    <location>
        <begin position="664"/>
        <end position="677"/>
    </location>
</feature>
<gene>
    <name evidence="9" type="ORF">P4O66_005017</name>
</gene>
<feature type="compositionally biased region" description="Basic and acidic residues" evidence="7">
    <location>
        <begin position="463"/>
        <end position="497"/>
    </location>
</feature>
<dbReference type="InterPro" id="IPR050384">
    <property type="entry name" value="Endophilin_SH3RF"/>
</dbReference>
<dbReference type="FunFam" id="2.30.30.40:FF:000072">
    <property type="entry name" value="Unconventional Myosin IB"/>
    <property type="match status" value="1"/>
</dbReference>
<evidence type="ECO:0000256" key="5">
    <source>
        <dbReference type="PROSITE-ProRule" id="PRU00192"/>
    </source>
</evidence>
<feature type="region of interest" description="Disordered" evidence="7">
    <location>
        <begin position="444"/>
        <end position="547"/>
    </location>
</feature>
<dbReference type="SUPFAM" id="SSF50044">
    <property type="entry name" value="SH3-domain"/>
    <property type="match status" value="3"/>
</dbReference>
<dbReference type="PANTHER" id="PTHR14167:SF6">
    <property type="entry name" value="SH3 DOMAIN-CONTAINING KINASE-BINDING PROTEIN 1"/>
    <property type="match status" value="1"/>
</dbReference>
<dbReference type="Proteomes" id="UP001239994">
    <property type="component" value="Unassembled WGS sequence"/>
</dbReference>
<dbReference type="GO" id="GO:0007015">
    <property type="term" value="P:actin filament organization"/>
    <property type="evidence" value="ECO:0007669"/>
    <property type="project" value="TreeGrafter"/>
</dbReference>
<reference evidence="9" key="1">
    <citation type="submission" date="2023-03" db="EMBL/GenBank/DDBJ databases">
        <title>Electrophorus voltai genome.</title>
        <authorList>
            <person name="Bian C."/>
        </authorList>
    </citation>
    <scope>NUCLEOTIDE SEQUENCE</scope>
    <source>
        <strain evidence="9">CB-2022</strain>
        <tissue evidence="9">Muscle</tissue>
    </source>
</reference>
<feature type="compositionally biased region" description="Low complexity" evidence="7">
    <location>
        <begin position="515"/>
        <end position="524"/>
    </location>
</feature>
<evidence type="ECO:0000259" key="8">
    <source>
        <dbReference type="PROSITE" id="PS50002"/>
    </source>
</evidence>
<comment type="function">
    <text evidence="3">Induces bone resorption, acting probably through a signaling cascade which results in the secretion of factor(s) enhancing osteoclast formation and activity.</text>
</comment>
<proteinExistence type="predicted"/>
<accession>A0AAD9E6R9</accession>
<dbReference type="CDD" id="cd12052">
    <property type="entry name" value="SH3_CIN85_1"/>
    <property type="match status" value="1"/>
</dbReference>
<feature type="region of interest" description="Disordered" evidence="7">
    <location>
        <begin position="648"/>
        <end position="753"/>
    </location>
</feature>
<feature type="compositionally biased region" description="Low complexity" evidence="7">
    <location>
        <begin position="649"/>
        <end position="661"/>
    </location>
</feature>
<dbReference type="CDD" id="cd12057">
    <property type="entry name" value="SH3_CIN85_3"/>
    <property type="match status" value="1"/>
</dbReference>
<dbReference type="PRINTS" id="PR00452">
    <property type="entry name" value="SH3DOMAIN"/>
</dbReference>
<dbReference type="InterPro" id="IPR036028">
    <property type="entry name" value="SH3-like_dom_sf"/>
</dbReference>
<organism evidence="9 10">
    <name type="scientific">Electrophorus voltai</name>
    <dbReference type="NCBI Taxonomy" id="2609070"/>
    <lineage>
        <taxon>Eukaryota</taxon>
        <taxon>Metazoa</taxon>
        <taxon>Chordata</taxon>
        <taxon>Craniata</taxon>
        <taxon>Vertebrata</taxon>
        <taxon>Euteleostomi</taxon>
        <taxon>Actinopterygii</taxon>
        <taxon>Neopterygii</taxon>
        <taxon>Teleostei</taxon>
        <taxon>Ostariophysi</taxon>
        <taxon>Gymnotiformes</taxon>
        <taxon>Gymnotoidei</taxon>
        <taxon>Gymnotidae</taxon>
        <taxon>Electrophorus</taxon>
    </lineage>
</organism>
<dbReference type="PANTHER" id="PTHR14167">
    <property type="entry name" value="SH3 DOMAIN-CONTAINING"/>
    <property type="match status" value="1"/>
</dbReference>
<dbReference type="CDD" id="cd12055">
    <property type="entry name" value="SH3_CIN85_2"/>
    <property type="match status" value="1"/>
</dbReference>
<evidence type="ECO:0000256" key="6">
    <source>
        <dbReference type="SAM" id="Coils"/>
    </source>
</evidence>
<feature type="compositionally biased region" description="Low complexity" evidence="7">
    <location>
        <begin position="296"/>
        <end position="320"/>
    </location>
</feature>
<dbReference type="Pfam" id="PF00018">
    <property type="entry name" value="SH3_1"/>
    <property type="match status" value="1"/>
</dbReference>
<evidence type="ECO:0000256" key="1">
    <source>
        <dbReference type="ARBA" id="ARBA00022443"/>
    </source>
</evidence>
<keyword evidence="2" id="KW-0040">ANK repeat</keyword>